<sequence length="387" mass="44646">MAITRPINPLSTPPTSLLYCKSSSDFSIHLKPSNLYGRQRFVASLSDKNPISPSTFSDHKFDHQANLSKNKYEDIIQTLQQHRNWDGRMLCHYQNFWFPVGDFQGIISSQNNFNAHETDIILATMPKSGTTWLKALTFSVVNRHRYNPSTDESPLLISNPHDLVPFLELDAYRADENPNLESIPPPRIFATHMPYRVLPESIPRSECKIIYICRNPLDQFVSHRHFLLTNRFQPDEEPLSLEQAFEMYCDGIHPFGPFWDHMVEYYSAGQKEPNKVLFLKYEELRKDVVSSLKKVAKFIGVPFTEEEEKKGVIEEIGKLCSMKNLKRLNVNKEGNWNGVVANSSFFRKGEVGDWKNHLTDSMAKKVEMILEEKLCGFGLTFESYINS</sequence>
<evidence type="ECO:0000259" key="4">
    <source>
        <dbReference type="Pfam" id="PF00685"/>
    </source>
</evidence>
<name>A0ABD3D8V9_9LAMI</name>
<dbReference type="Proteomes" id="UP001632038">
    <property type="component" value="Unassembled WGS sequence"/>
</dbReference>
<evidence type="ECO:0000256" key="3">
    <source>
        <dbReference type="RuleBase" id="RU361155"/>
    </source>
</evidence>
<proteinExistence type="inferred from homology"/>
<dbReference type="AlphaFoldDB" id="A0ABD3D8V9"/>
<evidence type="ECO:0000256" key="2">
    <source>
        <dbReference type="ARBA" id="ARBA00022679"/>
    </source>
</evidence>
<comment type="caution">
    <text evidence="5">The sequence shown here is derived from an EMBL/GenBank/DDBJ whole genome shotgun (WGS) entry which is preliminary data.</text>
</comment>
<protein>
    <recommendedName>
        <fullName evidence="3">Sulfotransferase</fullName>
        <ecNumber evidence="3">2.8.2.-</ecNumber>
    </recommendedName>
</protein>
<dbReference type="SUPFAM" id="SSF52540">
    <property type="entry name" value="P-loop containing nucleoside triphosphate hydrolases"/>
    <property type="match status" value="1"/>
</dbReference>
<evidence type="ECO:0000256" key="1">
    <source>
        <dbReference type="ARBA" id="ARBA00005771"/>
    </source>
</evidence>
<dbReference type="Pfam" id="PF00685">
    <property type="entry name" value="Sulfotransfer_1"/>
    <property type="match status" value="1"/>
</dbReference>
<gene>
    <name evidence="5" type="ORF">CASFOL_017813</name>
</gene>
<dbReference type="GO" id="GO:0016740">
    <property type="term" value="F:transferase activity"/>
    <property type="evidence" value="ECO:0007669"/>
    <property type="project" value="UniProtKB-KW"/>
</dbReference>
<evidence type="ECO:0000313" key="6">
    <source>
        <dbReference type="Proteomes" id="UP001632038"/>
    </source>
</evidence>
<dbReference type="EMBL" id="JAVIJP010000019">
    <property type="protein sequence ID" value="KAL3638442.1"/>
    <property type="molecule type" value="Genomic_DNA"/>
</dbReference>
<dbReference type="Gene3D" id="3.40.50.300">
    <property type="entry name" value="P-loop containing nucleotide triphosphate hydrolases"/>
    <property type="match status" value="1"/>
</dbReference>
<comment type="similarity">
    <text evidence="1 3">Belongs to the sulfotransferase 1 family.</text>
</comment>
<evidence type="ECO:0000313" key="5">
    <source>
        <dbReference type="EMBL" id="KAL3638442.1"/>
    </source>
</evidence>
<dbReference type="EC" id="2.8.2.-" evidence="3"/>
<dbReference type="InterPro" id="IPR000863">
    <property type="entry name" value="Sulfotransferase_dom"/>
</dbReference>
<reference evidence="6" key="1">
    <citation type="journal article" date="2024" name="IScience">
        <title>Strigolactones Initiate the Formation of Haustorium-like Structures in Castilleja.</title>
        <authorList>
            <person name="Buerger M."/>
            <person name="Peterson D."/>
            <person name="Chory J."/>
        </authorList>
    </citation>
    <scope>NUCLEOTIDE SEQUENCE [LARGE SCALE GENOMIC DNA]</scope>
</reference>
<feature type="domain" description="Sulfotransferase" evidence="4">
    <location>
        <begin position="118"/>
        <end position="377"/>
    </location>
</feature>
<keyword evidence="2 3" id="KW-0808">Transferase</keyword>
<keyword evidence="6" id="KW-1185">Reference proteome</keyword>
<dbReference type="InterPro" id="IPR027417">
    <property type="entry name" value="P-loop_NTPase"/>
</dbReference>
<dbReference type="PANTHER" id="PTHR11783">
    <property type="entry name" value="SULFOTRANSFERASE SULT"/>
    <property type="match status" value="1"/>
</dbReference>
<organism evidence="5 6">
    <name type="scientific">Castilleja foliolosa</name>
    <dbReference type="NCBI Taxonomy" id="1961234"/>
    <lineage>
        <taxon>Eukaryota</taxon>
        <taxon>Viridiplantae</taxon>
        <taxon>Streptophyta</taxon>
        <taxon>Embryophyta</taxon>
        <taxon>Tracheophyta</taxon>
        <taxon>Spermatophyta</taxon>
        <taxon>Magnoliopsida</taxon>
        <taxon>eudicotyledons</taxon>
        <taxon>Gunneridae</taxon>
        <taxon>Pentapetalae</taxon>
        <taxon>asterids</taxon>
        <taxon>lamiids</taxon>
        <taxon>Lamiales</taxon>
        <taxon>Orobanchaceae</taxon>
        <taxon>Pedicularideae</taxon>
        <taxon>Castillejinae</taxon>
        <taxon>Castilleja</taxon>
    </lineage>
</organism>
<accession>A0ABD3D8V9</accession>